<evidence type="ECO:0000256" key="4">
    <source>
        <dbReference type="ARBA" id="ARBA00022777"/>
    </source>
</evidence>
<evidence type="ECO:0000256" key="6">
    <source>
        <dbReference type="ARBA" id="ARBA00036164"/>
    </source>
</evidence>
<comment type="similarity">
    <text evidence="1 8">Belongs to the inositol phosphokinase (IPK) family.</text>
</comment>
<keyword evidence="11" id="KW-1185">Reference proteome</keyword>
<dbReference type="PANTHER" id="PTHR12400:SF51">
    <property type="entry name" value="INOSITOL POLYPHOSPHATE MULTIKINASE"/>
    <property type="match status" value="1"/>
</dbReference>
<reference evidence="10 11" key="1">
    <citation type="submission" date="2024-02" db="EMBL/GenBank/DDBJ databases">
        <authorList>
            <person name="Daric V."/>
            <person name="Darras S."/>
        </authorList>
    </citation>
    <scope>NUCLEOTIDE SEQUENCE [LARGE SCALE GENOMIC DNA]</scope>
</reference>
<dbReference type="SUPFAM" id="SSF56104">
    <property type="entry name" value="SAICAR synthase-like"/>
    <property type="match status" value="1"/>
</dbReference>
<feature type="region of interest" description="Disordered" evidence="9">
    <location>
        <begin position="321"/>
        <end position="414"/>
    </location>
</feature>
<dbReference type="PANTHER" id="PTHR12400">
    <property type="entry name" value="INOSITOL POLYPHOSPHATE KINASE"/>
    <property type="match status" value="1"/>
</dbReference>
<evidence type="ECO:0000256" key="5">
    <source>
        <dbReference type="ARBA" id="ARBA00022840"/>
    </source>
</evidence>
<evidence type="ECO:0000256" key="3">
    <source>
        <dbReference type="ARBA" id="ARBA00022741"/>
    </source>
</evidence>
<keyword evidence="4 8" id="KW-0418">Kinase</keyword>
<accession>A0ABP0F0K4</accession>
<evidence type="ECO:0000256" key="7">
    <source>
        <dbReference type="ARBA" id="ARBA00036525"/>
    </source>
</evidence>
<sequence>MSETLSAAASIEEKIVAEKDDIPGKVANRKTLSGGPDGIISQSATPPILPRGCRPLSHQVAGHRYGQGRLGIGMLQYMDGSILKPVQPPPRGEREVRFYRELFDPNCEDPVFLTLRPFLPKLLGIWTPPVPAENPTGAPAYSYLKLEDACRRFRNPSILDIKIGRVAHDPHADEKKRTAMTARYPPLSEIGFQLLGMRIAGPSPNEAVFYGKDYGRTLTKDKIIEGLNLYLSGNLAWKKYIVKAFIQRLEIILSWFESQERFQFYSSSLLLIYEGEFLDGSSDSDEEFIHKYRQLRIPSMPNDTYLATVRKFLSKTLEEELNDRTDTKNEVNENESSKLKPTTTELPGCTANVQNTDKTQMEAAANQDKSSKSTGLQDKGTMGVVRSGHQGDDFAVPGVTSGRESGYSSEAESKLSTRRALDNNRDFVTSLNRRIQESAYDYQKYRFPPDIVDIRMIDFTHVYEEPKSDDNYIYGLRNLLCYLRQVLKTL</sequence>
<keyword evidence="5" id="KW-0067">ATP-binding</keyword>
<dbReference type="Gene3D" id="3.30.470.160">
    <property type="entry name" value="Inositol polyphosphate kinase"/>
    <property type="match status" value="1"/>
</dbReference>
<dbReference type="Proteomes" id="UP001642483">
    <property type="component" value="Unassembled WGS sequence"/>
</dbReference>
<dbReference type="Pfam" id="PF03770">
    <property type="entry name" value="IPK"/>
    <property type="match status" value="1"/>
</dbReference>
<feature type="region of interest" description="Disordered" evidence="9">
    <location>
        <begin position="29"/>
        <end position="52"/>
    </location>
</feature>
<protein>
    <recommendedName>
        <fullName evidence="8">Kinase</fullName>
        <ecNumber evidence="8">2.7.-.-</ecNumber>
    </recommendedName>
</protein>
<evidence type="ECO:0000313" key="10">
    <source>
        <dbReference type="EMBL" id="CAK8673244.1"/>
    </source>
</evidence>
<evidence type="ECO:0000256" key="9">
    <source>
        <dbReference type="SAM" id="MobiDB-lite"/>
    </source>
</evidence>
<evidence type="ECO:0000313" key="11">
    <source>
        <dbReference type="Proteomes" id="UP001642483"/>
    </source>
</evidence>
<proteinExistence type="inferred from homology"/>
<evidence type="ECO:0000256" key="2">
    <source>
        <dbReference type="ARBA" id="ARBA00022679"/>
    </source>
</evidence>
<comment type="caution">
    <text evidence="10">The sequence shown here is derived from an EMBL/GenBank/DDBJ whole genome shotgun (WGS) entry which is preliminary data.</text>
</comment>
<keyword evidence="2 8" id="KW-0808">Transferase</keyword>
<gene>
    <name evidence="10" type="ORF">CVLEPA_LOCUS3054</name>
</gene>
<evidence type="ECO:0000256" key="1">
    <source>
        <dbReference type="ARBA" id="ARBA00007374"/>
    </source>
</evidence>
<comment type="catalytic activity">
    <reaction evidence="7">
        <text>1D-myo-inositol 1,3,4,6-tetrakisphosphate + ATP = 1D-myo-inositol 1,3,4,5,6-pentakisphosphate + ADP + H(+)</text>
        <dbReference type="Rhea" id="RHEA:12717"/>
        <dbReference type="ChEBI" id="CHEBI:15378"/>
        <dbReference type="ChEBI" id="CHEBI:30616"/>
        <dbReference type="ChEBI" id="CHEBI:57660"/>
        <dbReference type="ChEBI" id="CHEBI:57733"/>
        <dbReference type="ChEBI" id="CHEBI:456216"/>
        <dbReference type="EC" id="2.7.1.140"/>
    </reaction>
</comment>
<keyword evidence="3" id="KW-0547">Nucleotide-binding</keyword>
<dbReference type="InterPro" id="IPR038286">
    <property type="entry name" value="IPK_sf"/>
</dbReference>
<feature type="compositionally biased region" description="Polar residues" evidence="9">
    <location>
        <begin position="339"/>
        <end position="358"/>
    </location>
</feature>
<dbReference type="EC" id="2.7.-.-" evidence="8"/>
<comment type="catalytic activity">
    <reaction evidence="6">
        <text>1D-myo-inositol 1,4,5-trisphosphate + 2 ATP = 1D-myo-inositol 1,3,4,5,6-pentakisphosphate + 2 ADP + 2 H(+)</text>
        <dbReference type="Rhea" id="RHEA:32359"/>
        <dbReference type="ChEBI" id="CHEBI:15378"/>
        <dbReference type="ChEBI" id="CHEBI:30616"/>
        <dbReference type="ChEBI" id="CHEBI:57733"/>
        <dbReference type="ChEBI" id="CHEBI:203600"/>
        <dbReference type="ChEBI" id="CHEBI:456216"/>
        <dbReference type="EC" id="2.7.1.151"/>
    </reaction>
</comment>
<feature type="compositionally biased region" description="Basic and acidic residues" evidence="9">
    <location>
        <begin position="321"/>
        <end position="338"/>
    </location>
</feature>
<dbReference type="InterPro" id="IPR005522">
    <property type="entry name" value="IPK"/>
</dbReference>
<evidence type="ECO:0000256" key="8">
    <source>
        <dbReference type="RuleBase" id="RU363090"/>
    </source>
</evidence>
<organism evidence="10 11">
    <name type="scientific">Clavelina lepadiformis</name>
    <name type="common">Light-bulb sea squirt</name>
    <name type="synonym">Ascidia lepadiformis</name>
    <dbReference type="NCBI Taxonomy" id="159417"/>
    <lineage>
        <taxon>Eukaryota</taxon>
        <taxon>Metazoa</taxon>
        <taxon>Chordata</taxon>
        <taxon>Tunicata</taxon>
        <taxon>Ascidiacea</taxon>
        <taxon>Aplousobranchia</taxon>
        <taxon>Clavelinidae</taxon>
        <taxon>Clavelina</taxon>
    </lineage>
</organism>
<name>A0ABP0F0K4_CLALP</name>
<dbReference type="EMBL" id="CAWYQH010000002">
    <property type="protein sequence ID" value="CAK8673244.1"/>
    <property type="molecule type" value="Genomic_DNA"/>
</dbReference>